<dbReference type="PANTHER" id="PTHR33911:SF1">
    <property type="entry name" value="RRNA-PROCESSING PROTEIN EFG1"/>
    <property type="match status" value="1"/>
</dbReference>
<keyword evidence="5" id="KW-0698">rRNA processing</keyword>
<dbReference type="InterPro" id="IPR050786">
    <property type="entry name" value="EFG1_rRNA-proc"/>
</dbReference>
<dbReference type="EMBL" id="JAEPQZ010000008">
    <property type="protein sequence ID" value="KAG2178176.1"/>
    <property type="molecule type" value="Genomic_DNA"/>
</dbReference>
<dbReference type="PANTHER" id="PTHR33911">
    <property type="entry name" value="RRNA-PROCESSING PROTEIN EFG1"/>
    <property type="match status" value="1"/>
</dbReference>
<dbReference type="Pfam" id="PF10153">
    <property type="entry name" value="Efg1"/>
    <property type="match status" value="1"/>
</dbReference>
<comment type="subcellular location">
    <subcellularLocation>
        <location evidence="1">Nucleus</location>
        <location evidence="1">Nucleolus</location>
    </subcellularLocation>
</comment>
<feature type="coiled-coil region" evidence="8">
    <location>
        <begin position="82"/>
        <end position="109"/>
    </location>
</feature>
<accession>A0A8H7UAB3</accession>
<dbReference type="OrthoDB" id="47732at2759"/>
<dbReference type="GO" id="GO:0030688">
    <property type="term" value="C:preribosome, small subunit precursor"/>
    <property type="evidence" value="ECO:0007669"/>
    <property type="project" value="TreeGrafter"/>
</dbReference>
<evidence type="ECO:0000256" key="1">
    <source>
        <dbReference type="ARBA" id="ARBA00004604"/>
    </source>
</evidence>
<comment type="caution">
    <text evidence="10">The sequence shown here is derived from an EMBL/GenBank/DDBJ whole genome shotgun (WGS) entry which is preliminary data.</text>
</comment>
<name>A0A8H7UAB3_MORIS</name>
<gene>
    <name evidence="10" type="ORF">INT43_003429</name>
</gene>
<dbReference type="GO" id="GO:0000462">
    <property type="term" value="P:maturation of SSU-rRNA from tricistronic rRNA transcript (SSU-rRNA, 5.8S rRNA, LSU-rRNA)"/>
    <property type="evidence" value="ECO:0007669"/>
    <property type="project" value="TreeGrafter"/>
</dbReference>
<keyword evidence="11" id="KW-1185">Reference proteome</keyword>
<feature type="region of interest" description="Disordered" evidence="9">
    <location>
        <begin position="202"/>
        <end position="221"/>
    </location>
</feature>
<evidence type="ECO:0000256" key="3">
    <source>
        <dbReference type="ARBA" id="ARBA00018689"/>
    </source>
</evidence>
<evidence type="ECO:0000256" key="9">
    <source>
        <dbReference type="SAM" id="MobiDB-lite"/>
    </source>
</evidence>
<protein>
    <recommendedName>
        <fullName evidence="3">rRNA-processing protein EFG1</fullName>
    </recommendedName>
    <alternativeName>
        <fullName evidence="4">rRNA-processing protein efg1</fullName>
    </alternativeName>
</protein>
<evidence type="ECO:0000313" key="10">
    <source>
        <dbReference type="EMBL" id="KAG2178176.1"/>
    </source>
</evidence>
<evidence type="ECO:0000313" key="11">
    <source>
        <dbReference type="Proteomes" id="UP000654370"/>
    </source>
</evidence>
<proteinExistence type="inferred from homology"/>
<dbReference type="Proteomes" id="UP000654370">
    <property type="component" value="Unassembled WGS sequence"/>
</dbReference>
<reference evidence="10" key="1">
    <citation type="submission" date="2020-12" db="EMBL/GenBank/DDBJ databases">
        <title>Metabolic potential, ecology and presence of endohyphal bacteria is reflected in genomic diversity of Mucoromycotina.</title>
        <authorList>
            <person name="Muszewska A."/>
            <person name="Okrasinska A."/>
            <person name="Steczkiewicz K."/>
            <person name="Drgas O."/>
            <person name="Orlowska M."/>
            <person name="Perlinska-Lenart U."/>
            <person name="Aleksandrzak-Piekarczyk T."/>
            <person name="Szatraj K."/>
            <person name="Zielenkiewicz U."/>
            <person name="Pilsyk S."/>
            <person name="Malc E."/>
            <person name="Mieczkowski P."/>
            <person name="Kruszewska J.S."/>
            <person name="Biernat P."/>
            <person name="Pawlowska J."/>
        </authorList>
    </citation>
    <scope>NUCLEOTIDE SEQUENCE</scope>
    <source>
        <strain evidence="10">WA0000067209</strain>
    </source>
</reference>
<evidence type="ECO:0000256" key="8">
    <source>
        <dbReference type="SAM" id="Coils"/>
    </source>
</evidence>
<dbReference type="InterPro" id="IPR019310">
    <property type="entry name" value="Efg1"/>
</dbReference>
<evidence type="ECO:0000256" key="6">
    <source>
        <dbReference type="ARBA" id="ARBA00023054"/>
    </source>
</evidence>
<evidence type="ECO:0000256" key="4">
    <source>
        <dbReference type="ARBA" id="ARBA00019827"/>
    </source>
</evidence>
<keyword evidence="7" id="KW-0539">Nucleus</keyword>
<organism evidence="10 11">
    <name type="scientific">Mortierella isabellina</name>
    <name type="common">Filamentous fungus</name>
    <name type="synonym">Umbelopsis isabellina</name>
    <dbReference type="NCBI Taxonomy" id="91625"/>
    <lineage>
        <taxon>Eukaryota</taxon>
        <taxon>Fungi</taxon>
        <taxon>Fungi incertae sedis</taxon>
        <taxon>Mucoromycota</taxon>
        <taxon>Mucoromycotina</taxon>
        <taxon>Umbelopsidomycetes</taxon>
        <taxon>Umbelopsidales</taxon>
        <taxon>Umbelopsidaceae</taxon>
        <taxon>Umbelopsis</taxon>
    </lineage>
</organism>
<comment type="similarity">
    <text evidence="2">Belongs to the EFG1 family.</text>
</comment>
<dbReference type="GO" id="GO:0005730">
    <property type="term" value="C:nucleolus"/>
    <property type="evidence" value="ECO:0007669"/>
    <property type="project" value="UniProtKB-SubCell"/>
</dbReference>
<evidence type="ECO:0000256" key="7">
    <source>
        <dbReference type="ARBA" id="ARBA00023242"/>
    </source>
</evidence>
<sequence length="239" mass="27582">MAPNLKRKNRELNDEIPTGNAAIKKKIRDTNRALQRDNLSAKVKIELERKLKALKFHSSEKMIDDVERNNAKKYHMVKHFERTKVNRKIKKAEKELKEADTDKAKKEAQKTLAELSIDLNYISHFPNTEKYVSLYPSQDSDEKSSAALRTEIRQRIVEAIKNGDIESEVVRKHYREKYRDHLVKTGKIPAIEASADDLINVRENSTEDKPKAAKKAKLDKKDKSECGLLEIGKSFLQID</sequence>
<dbReference type="AlphaFoldDB" id="A0A8H7UAB3"/>
<keyword evidence="6 8" id="KW-0175">Coiled coil</keyword>
<evidence type="ECO:0000256" key="2">
    <source>
        <dbReference type="ARBA" id="ARBA00006916"/>
    </source>
</evidence>
<evidence type="ECO:0000256" key="5">
    <source>
        <dbReference type="ARBA" id="ARBA00022552"/>
    </source>
</evidence>